<organism evidence="2 3">
    <name type="scientific">Sulfolobus tengchongensis</name>
    <dbReference type="NCBI Taxonomy" id="207809"/>
    <lineage>
        <taxon>Archaea</taxon>
        <taxon>Thermoproteota</taxon>
        <taxon>Thermoprotei</taxon>
        <taxon>Sulfolobales</taxon>
        <taxon>Sulfolobaceae</taxon>
        <taxon>Sulfolobus</taxon>
    </lineage>
</organism>
<dbReference type="Pfam" id="PF00174">
    <property type="entry name" value="Oxidored_molyb"/>
    <property type="match status" value="1"/>
</dbReference>
<dbReference type="GeneID" id="89336684"/>
<evidence type="ECO:0000313" key="3">
    <source>
        <dbReference type="Proteomes" id="UP001432202"/>
    </source>
</evidence>
<feature type="domain" description="Oxidoreductase molybdopterin-binding" evidence="1">
    <location>
        <begin position="3"/>
        <end position="138"/>
    </location>
</feature>
<dbReference type="RefSeq" id="WP_338598578.1">
    <property type="nucleotide sequence ID" value="NZ_CP146016.1"/>
</dbReference>
<evidence type="ECO:0000313" key="2">
    <source>
        <dbReference type="EMBL" id="WWQ59424.1"/>
    </source>
</evidence>
<dbReference type="SUPFAM" id="SSF56524">
    <property type="entry name" value="Oxidoreductase molybdopterin-binding domain"/>
    <property type="match status" value="1"/>
</dbReference>
<reference evidence="2 3" key="1">
    <citation type="submission" date="2024-02" db="EMBL/GenBank/DDBJ databases">
        <title>STSV induces naive adaptation in Sulfolobus.</title>
        <authorList>
            <person name="Xiang X."/>
            <person name="Song M."/>
        </authorList>
    </citation>
    <scope>NUCLEOTIDE SEQUENCE [LARGE SCALE GENOMIC DNA]</scope>
    <source>
        <strain evidence="2 3">RT2</strain>
    </source>
</reference>
<accession>A0AAX4KXF3</accession>
<dbReference type="Proteomes" id="UP001432202">
    <property type="component" value="Chromosome"/>
</dbReference>
<dbReference type="InterPro" id="IPR036374">
    <property type="entry name" value="OxRdtase_Mopterin-bd_sf"/>
</dbReference>
<dbReference type="Gene3D" id="3.90.420.10">
    <property type="entry name" value="Oxidoreductase, molybdopterin-binding domain"/>
    <property type="match status" value="1"/>
</dbReference>
<dbReference type="AlphaFoldDB" id="A0AAX4KXF3"/>
<dbReference type="InterPro" id="IPR000572">
    <property type="entry name" value="OxRdtase_Mopterin-bd_dom"/>
</dbReference>
<dbReference type="PANTHER" id="PTHR43032">
    <property type="entry name" value="PROTEIN-METHIONINE-SULFOXIDE REDUCTASE"/>
    <property type="match status" value="1"/>
</dbReference>
<name>A0AAX4KXF3_9CREN</name>
<dbReference type="CDD" id="cd00321">
    <property type="entry name" value="SO_family_Moco"/>
    <property type="match status" value="1"/>
</dbReference>
<proteinExistence type="predicted"/>
<gene>
    <name evidence="2" type="ORF">V6M85_07910</name>
</gene>
<sequence length="152" mass="17365">MASNWSLKIYGLVEKQLNLSLDDIRKLPVVTITFDFRCVEGWVIENSEWQGVRVRDVLSLAKPLSNAKYSIFKSGDYTITLELNKALNDNVILAYAYKGELLTEKRGGPVRLVFPFQQCYESVKWLSEIEITDKYRESTGKRIALSRIGKGP</sequence>
<protein>
    <submittedName>
        <fullName evidence="2">Molybdopterin-dependent oxidoreductase</fullName>
    </submittedName>
</protein>
<keyword evidence="3" id="KW-1185">Reference proteome</keyword>
<evidence type="ECO:0000259" key="1">
    <source>
        <dbReference type="Pfam" id="PF00174"/>
    </source>
</evidence>
<dbReference type="EMBL" id="CP146016">
    <property type="protein sequence ID" value="WWQ59424.1"/>
    <property type="molecule type" value="Genomic_DNA"/>
</dbReference>